<dbReference type="Proteomes" id="UP000054564">
    <property type="component" value="Unassembled WGS sequence"/>
</dbReference>
<organism evidence="3 4">
    <name type="scientific">Puccinia striiformis f. sp. tritici PST-78</name>
    <dbReference type="NCBI Taxonomy" id="1165861"/>
    <lineage>
        <taxon>Eukaryota</taxon>
        <taxon>Fungi</taxon>
        <taxon>Dikarya</taxon>
        <taxon>Basidiomycota</taxon>
        <taxon>Pucciniomycotina</taxon>
        <taxon>Pucciniomycetes</taxon>
        <taxon>Pucciniales</taxon>
        <taxon>Pucciniaceae</taxon>
        <taxon>Puccinia</taxon>
    </lineage>
</organism>
<gene>
    <name evidence="3" type="ORF">PSTG_09890</name>
</gene>
<evidence type="ECO:0000313" key="4">
    <source>
        <dbReference type="Proteomes" id="UP000054564"/>
    </source>
</evidence>
<name>A0A0L0VBV8_9BASI</name>
<dbReference type="OrthoDB" id="2495958at2759"/>
<feature type="compositionally biased region" description="Polar residues" evidence="1">
    <location>
        <begin position="92"/>
        <end position="102"/>
    </location>
</feature>
<accession>A0A0L0VBV8</accession>
<sequence>MHGRQQAFLTIVHLWSALILIRTVIAPSLYQSTGSSISTHSKDYTVIPGEDALTHSSPINHDLEGVKVEVGSEIHSHKKSPHSNTEDHPQDGETSLGSSSLIDRNDGPREPPNVKAKSSGKKNQVNLSGEIVEVRPDALIKLEDVFGISRKTQKGKHKETGKYTMPNESPQRVSDRIAFLRAHVPEELMATWYKKQHDLRLLFLMAAIMRIDNPQIFGGIVQHIQAGAYQVLKSYWLASESRWLLMEAEISKIFKDRLEPARRILAFRRLLHHHTAAKRWASIANPLFRLGGQWRDEVVDIQRAYGISTDPKYVVENAAEIPTKKWDPDCVFGPGKFKIRKMLVDVFGETEAKRRQDLHDYKMNRVRPNLWYRQTALNNAQSLGVDILSVWKIGDALQFGSKLLPCDSAFAQIFKVMTASDSHFSWFNSPERVWLFSNYGEVFLDRLATLSHSIILSEHRNPLSTAAVENLVGEVGMVDGSYGRGLEIIKWCDLGLDPKEWARIRQIRNSRDQEEFVKLNMEMGKITGMERQKFELWHLFITSYYARADRHTSIFSKTVRCVSQWVDRQRTPLTAYSQLYWMVLKAKIDQLIPRASWSRNLRVMPGKLFTKHEPREDSLKMGSRYRRLKGNIFSDAEQ</sequence>
<evidence type="ECO:0000256" key="1">
    <source>
        <dbReference type="SAM" id="MobiDB-lite"/>
    </source>
</evidence>
<keyword evidence="2" id="KW-1133">Transmembrane helix</keyword>
<protein>
    <submittedName>
        <fullName evidence="3">Uncharacterized protein</fullName>
    </submittedName>
</protein>
<keyword evidence="4" id="KW-1185">Reference proteome</keyword>
<comment type="caution">
    <text evidence="3">The sequence shown here is derived from an EMBL/GenBank/DDBJ whole genome shotgun (WGS) entry which is preliminary data.</text>
</comment>
<keyword evidence="2" id="KW-0812">Transmembrane</keyword>
<proteinExistence type="predicted"/>
<keyword evidence="2" id="KW-0472">Membrane</keyword>
<evidence type="ECO:0000313" key="3">
    <source>
        <dbReference type="EMBL" id="KNE96753.1"/>
    </source>
</evidence>
<reference evidence="4" key="1">
    <citation type="submission" date="2014-03" db="EMBL/GenBank/DDBJ databases">
        <title>The Genome Sequence of Puccinia striiformis f. sp. tritici PST-78.</title>
        <authorList>
            <consortium name="The Broad Institute Genome Sequencing Platform"/>
            <person name="Cuomo C."/>
            <person name="Hulbert S."/>
            <person name="Chen X."/>
            <person name="Walker B."/>
            <person name="Young S.K."/>
            <person name="Zeng Q."/>
            <person name="Gargeya S."/>
            <person name="Fitzgerald M."/>
            <person name="Haas B."/>
            <person name="Abouelleil A."/>
            <person name="Alvarado L."/>
            <person name="Arachchi H.M."/>
            <person name="Berlin A.M."/>
            <person name="Chapman S.B."/>
            <person name="Goldberg J."/>
            <person name="Griggs A."/>
            <person name="Gujja S."/>
            <person name="Hansen M."/>
            <person name="Howarth C."/>
            <person name="Imamovic A."/>
            <person name="Larimer J."/>
            <person name="McCowan C."/>
            <person name="Montmayeur A."/>
            <person name="Murphy C."/>
            <person name="Neiman D."/>
            <person name="Pearson M."/>
            <person name="Priest M."/>
            <person name="Roberts A."/>
            <person name="Saif S."/>
            <person name="Shea T."/>
            <person name="Sisk P."/>
            <person name="Sykes S."/>
            <person name="Wortman J."/>
            <person name="Nusbaum C."/>
            <person name="Birren B."/>
        </authorList>
    </citation>
    <scope>NUCLEOTIDE SEQUENCE [LARGE SCALE GENOMIC DNA]</scope>
    <source>
        <strain evidence="4">race PST-78</strain>
    </source>
</reference>
<dbReference type="AlphaFoldDB" id="A0A0L0VBV8"/>
<feature type="transmembrane region" description="Helical" evidence="2">
    <location>
        <begin position="7"/>
        <end position="30"/>
    </location>
</feature>
<dbReference type="EMBL" id="AJIL01000077">
    <property type="protein sequence ID" value="KNE96753.1"/>
    <property type="molecule type" value="Genomic_DNA"/>
</dbReference>
<evidence type="ECO:0000256" key="2">
    <source>
        <dbReference type="SAM" id="Phobius"/>
    </source>
</evidence>
<feature type="region of interest" description="Disordered" evidence="1">
    <location>
        <begin position="73"/>
        <end position="123"/>
    </location>
</feature>